<keyword evidence="2" id="KW-0472">Membrane</keyword>
<reference evidence="4" key="1">
    <citation type="submission" date="2021-03" db="EMBL/GenBank/DDBJ databases">
        <title>Streptomyces strains.</title>
        <authorList>
            <person name="Lund M.B."/>
            <person name="Toerring T."/>
        </authorList>
    </citation>
    <scope>NUCLEOTIDE SEQUENCE</scope>
    <source>
        <strain evidence="4">JCM 4242</strain>
    </source>
</reference>
<accession>A0A939JQP0</accession>
<feature type="compositionally biased region" description="Low complexity" evidence="1">
    <location>
        <begin position="31"/>
        <end position="58"/>
    </location>
</feature>
<evidence type="ECO:0000313" key="5">
    <source>
        <dbReference type="Proteomes" id="UP000664781"/>
    </source>
</evidence>
<keyword evidence="3" id="KW-0732">Signal</keyword>
<dbReference type="EMBL" id="JAFMOF010000001">
    <property type="protein sequence ID" value="MBO0652754.1"/>
    <property type="molecule type" value="Genomic_DNA"/>
</dbReference>
<feature type="chain" id="PRO_5037626632" description="LPXTG cell wall anchor domain-containing protein" evidence="3">
    <location>
        <begin position="28"/>
        <end position="313"/>
    </location>
</feature>
<proteinExistence type="predicted"/>
<feature type="compositionally biased region" description="Low complexity" evidence="1">
    <location>
        <begin position="216"/>
        <end position="269"/>
    </location>
</feature>
<dbReference type="Proteomes" id="UP000664781">
    <property type="component" value="Unassembled WGS sequence"/>
</dbReference>
<keyword evidence="5" id="KW-1185">Reference proteome</keyword>
<keyword evidence="2" id="KW-0812">Transmembrane</keyword>
<evidence type="ECO:0000313" key="4">
    <source>
        <dbReference type="EMBL" id="MBO0652754.1"/>
    </source>
</evidence>
<dbReference type="NCBIfam" id="NF041528">
    <property type="entry name" value="strep_LAETG"/>
    <property type="match status" value="1"/>
</dbReference>
<organism evidence="4 5">
    <name type="scientific">Streptomyces triculaminicus</name>
    <dbReference type="NCBI Taxonomy" id="2816232"/>
    <lineage>
        <taxon>Bacteria</taxon>
        <taxon>Bacillati</taxon>
        <taxon>Actinomycetota</taxon>
        <taxon>Actinomycetes</taxon>
        <taxon>Kitasatosporales</taxon>
        <taxon>Streptomycetaceae</taxon>
        <taxon>Streptomyces</taxon>
    </lineage>
</organism>
<evidence type="ECO:0000256" key="2">
    <source>
        <dbReference type="SAM" id="Phobius"/>
    </source>
</evidence>
<evidence type="ECO:0000256" key="1">
    <source>
        <dbReference type="SAM" id="MobiDB-lite"/>
    </source>
</evidence>
<feature type="signal peptide" evidence="3">
    <location>
        <begin position="1"/>
        <end position="27"/>
    </location>
</feature>
<feature type="transmembrane region" description="Helical" evidence="2">
    <location>
        <begin position="287"/>
        <end position="305"/>
    </location>
</feature>
<evidence type="ECO:0000256" key="3">
    <source>
        <dbReference type="SAM" id="SignalP"/>
    </source>
</evidence>
<dbReference type="AlphaFoldDB" id="A0A939JQP0"/>
<comment type="caution">
    <text evidence="4">The sequence shown here is derived from an EMBL/GenBank/DDBJ whole genome shotgun (WGS) entry which is preliminary data.</text>
</comment>
<protein>
    <recommendedName>
        <fullName evidence="6">LPXTG cell wall anchor domain-containing protein</fullName>
    </recommendedName>
</protein>
<feature type="region of interest" description="Disordered" evidence="1">
    <location>
        <begin position="199"/>
        <end position="284"/>
    </location>
</feature>
<gene>
    <name evidence="4" type="ORF">J1792_08145</name>
</gene>
<evidence type="ECO:0008006" key="6">
    <source>
        <dbReference type="Google" id="ProtNLM"/>
    </source>
</evidence>
<keyword evidence="2" id="KW-1133">Transmembrane helix</keyword>
<feature type="region of interest" description="Disordered" evidence="1">
    <location>
        <begin position="31"/>
        <end position="65"/>
    </location>
</feature>
<dbReference type="RefSeq" id="WP_207246901.1">
    <property type="nucleotide sequence ID" value="NZ_JAFMOF010000001.1"/>
</dbReference>
<sequence>MKLSRITAVAATAVIAPAAFLAAPATAATGTTTDVQKPAVTAPDATTPDHATGPAPADGTKKTDQAPVKATVKLLEYPRSFTAGGDWTEFGFIVDNTAGSQTIEPLRLTFMLSGNGEKKIKSAQRIEYRAKDGSWIRIDDKTPGSTFVGSVTSGKVEKGGSATVELRVKLSADYPTGPAHALVDISGTSVRTLSPIDVVAKDGTAKPSPSTGGETKSPTPSGSAKPSPSGTPSASASAKPSASASARASAAPSASASSPAAAAVADTSAPGGGDSLATTGAGNSTPWVVGAAALAVAAGAGLVVMTRRRLSGR</sequence>
<name>A0A939JQP0_9ACTN</name>